<comment type="subcellular location">
    <subcellularLocation>
        <location evidence="1">Bacterial flagellum basal body</location>
    </subcellularLocation>
    <subcellularLocation>
        <location evidence="2">Cell membrane</location>
        <topology evidence="2">Peripheral membrane protein</topology>
    </subcellularLocation>
</comment>
<evidence type="ECO:0000256" key="6">
    <source>
        <dbReference type="ARBA" id="ARBA00022500"/>
    </source>
</evidence>
<evidence type="ECO:0000256" key="7">
    <source>
        <dbReference type="ARBA" id="ARBA00022779"/>
    </source>
</evidence>
<dbReference type="InterPro" id="IPR001543">
    <property type="entry name" value="FliN-like_C"/>
</dbReference>
<dbReference type="InterPro" id="IPR036429">
    <property type="entry name" value="SpoA-like_sf"/>
</dbReference>
<name>A0A0L8BRB7_ENSAD</name>
<accession>A0A0L8BRB7</accession>
<evidence type="ECO:0000313" key="13">
    <source>
        <dbReference type="Proteomes" id="UP000037425"/>
    </source>
</evidence>
<evidence type="ECO:0000256" key="3">
    <source>
        <dbReference type="ARBA" id="ARBA00011049"/>
    </source>
</evidence>
<keyword evidence="8" id="KW-0472">Membrane</keyword>
<comment type="similarity">
    <text evidence="3">Belongs to the FliM family.</text>
</comment>
<dbReference type="Proteomes" id="UP000037425">
    <property type="component" value="Unassembled WGS sequence"/>
</dbReference>
<reference evidence="13" key="1">
    <citation type="submission" date="2015-07" db="EMBL/GenBank/DDBJ databases">
        <title>Whole genome sequence of an Ensifer adhaerens strain isolated from a cave pool in the Wind Cave National Park.</title>
        <authorList>
            <person name="Eng W.W.H."/>
            <person name="Gan H.M."/>
            <person name="Barton H.A."/>
            <person name="Savka M.A."/>
        </authorList>
    </citation>
    <scope>NUCLEOTIDE SEQUENCE [LARGE SCALE GENOMIC DNA]</scope>
    <source>
        <strain evidence="13">SD006</strain>
    </source>
</reference>
<evidence type="ECO:0000256" key="5">
    <source>
        <dbReference type="ARBA" id="ARBA00022475"/>
    </source>
</evidence>
<gene>
    <name evidence="12" type="ORF">AC244_19540</name>
</gene>
<keyword evidence="9" id="KW-0975">Bacterial flagellum</keyword>
<dbReference type="GO" id="GO:0050918">
    <property type="term" value="P:positive chemotaxis"/>
    <property type="evidence" value="ECO:0007669"/>
    <property type="project" value="TreeGrafter"/>
</dbReference>
<evidence type="ECO:0000256" key="4">
    <source>
        <dbReference type="ARBA" id="ARBA00021898"/>
    </source>
</evidence>
<protein>
    <recommendedName>
        <fullName evidence="4">Flagellar motor switch protein FliM</fullName>
    </recommendedName>
</protein>
<dbReference type="AlphaFoldDB" id="A0A0L8BRB7"/>
<dbReference type="PATRIC" id="fig|106592.7.peg.1728"/>
<dbReference type="RefSeq" id="WP_053250473.1">
    <property type="nucleotide sequence ID" value="NZ_LGAP01000013.1"/>
</dbReference>
<proteinExistence type="inferred from homology"/>
<evidence type="ECO:0000256" key="1">
    <source>
        <dbReference type="ARBA" id="ARBA00004117"/>
    </source>
</evidence>
<evidence type="ECO:0000256" key="2">
    <source>
        <dbReference type="ARBA" id="ARBA00004202"/>
    </source>
</evidence>
<keyword evidence="5" id="KW-1003">Cell membrane</keyword>
<dbReference type="OrthoDB" id="8273530at2"/>
<feature type="domain" description="Flagellar motor switch protein FliN-like C-terminal" evidence="11">
    <location>
        <begin position="232"/>
        <end position="301"/>
    </location>
</feature>
<sequence length="315" mass="34410">MTSGTTTNVHPFDRKLLARMTGALGDDRAIGRVALDLGQVFGEFLPDICKAETGLDIAIGYAGFRTGLRNNLITELGHGVLISDVSLRNWCPDFQISCDSPIIITMVEALLGAEPTDIEEPQPRTLSPIEIDVAQPIFEKIADVLRTAVNASGGFEPIVARAHNSAARGKPDPVVEDVHAAAIDMTIGFGPVLSTFSIIVPQSVLLKTQIVFPRGAGQNRKQKSEWTEQMEEQVRRSAVTIEARIRLESLTLETISRLQAGDVIPFHDAQDVRVDVNANGRDLYVCEFGRSGAKYTVRVKDTHGSEQDILRHIMS</sequence>
<keyword evidence="12" id="KW-0969">Cilium</keyword>
<dbReference type="GO" id="GO:0005886">
    <property type="term" value="C:plasma membrane"/>
    <property type="evidence" value="ECO:0007669"/>
    <property type="project" value="UniProtKB-SubCell"/>
</dbReference>
<evidence type="ECO:0000256" key="9">
    <source>
        <dbReference type="ARBA" id="ARBA00023143"/>
    </source>
</evidence>
<dbReference type="Gene3D" id="2.30.330.10">
    <property type="entry name" value="SpoA-like"/>
    <property type="match status" value="1"/>
</dbReference>
<dbReference type="PANTHER" id="PTHR30034">
    <property type="entry name" value="FLAGELLAR MOTOR SWITCH PROTEIN FLIM"/>
    <property type="match status" value="1"/>
</dbReference>
<comment type="caution">
    <text evidence="12">The sequence shown here is derived from an EMBL/GenBank/DDBJ whole genome shotgun (WGS) entry which is preliminary data.</text>
</comment>
<dbReference type="SUPFAM" id="SSF101801">
    <property type="entry name" value="Surface presentation of antigens (SPOA)"/>
    <property type="match status" value="1"/>
</dbReference>
<keyword evidence="6" id="KW-0145">Chemotaxis</keyword>
<keyword evidence="12" id="KW-0966">Cell projection</keyword>
<dbReference type="InterPro" id="IPR028976">
    <property type="entry name" value="CheC-like_sf"/>
</dbReference>
<organism evidence="12 13">
    <name type="scientific">Ensifer adhaerens</name>
    <name type="common">Sinorhizobium morelense</name>
    <dbReference type="NCBI Taxonomy" id="106592"/>
    <lineage>
        <taxon>Bacteria</taxon>
        <taxon>Pseudomonadati</taxon>
        <taxon>Pseudomonadota</taxon>
        <taxon>Alphaproteobacteria</taxon>
        <taxon>Hyphomicrobiales</taxon>
        <taxon>Rhizobiaceae</taxon>
        <taxon>Sinorhizobium/Ensifer group</taxon>
        <taxon>Ensifer</taxon>
    </lineage>
</organism>
<dbReference type="Gene3D" id="3.40.1550.10">
    <property type="entry name" value="CheC-like"/>
    <property type="match status" value="1"/>
</dbReference>
<dbReference type="PANTHER" id="PTHR30034:SF6">
    <property type="entry name" value="YOP PROTEINS TRANSLOCATION PROTEIN Q"/>
    <property type="match status" value="1"/>
</dbReference>
<evidence type="ECO:0000259" key="11">
    <source>
        <dbReference type="Pfam" id="PF01052"/>
    </source>
</evidence>
<keyword evidence="7" id="KW-0283">Flagellar rotation</keyword>
<dbReference type="Pfam" id="PF01052">
    <property type="entry name" value="FliMN_C"/>
    <property type="match status" value="1"/>
</dbReference>
<dbReference type="EMBL" id="LGAP01000013">
    <property type="protein sequence ID" value="KOF17095.1"/>
    <property type="molecule type" value="Genomic_DNA"/>
</dbReference>
<evidence type="ECO:0000256" key="10">
    <source>
        <dbReference type="ARBA" id="ARBA00025044"/>
    </source>
</evidence>
<keyword evidence="12" id="KW-0282">Flagellum</keyword>
<dbReference type="GO" id="GO:0071978">
    <property type="term" value="P:bacterial-type flagellum-dependent swarming motility"/>
    <property type="evidence" value="ECO:0007669"/>
    <property type="project" value="TreeGrafter"/>
</dbReference>
<comment type="function">
    <text evidence="10">FliM is one of three proteins (FliG, FliN, FliM) that forms the rotor-mounted switch complex (C ring), located at the base of the basal body. This complex interacts with the CheY and CheZ chemotaxis proteins, in addition to contacting components of the motor that determine the direction of flagellar rotation.</text>
</comment>
<dbReference type="GO" id="GO:0009425">
    <property type="term" value="C:bacterial-type flagellum basal body"/>
    <property type="evidence" value="ECO:0007669"/>
    <property type="project" value="UniProtKB-SubCell"/>
</dbReference>
<evidence type="ECO:0000256" key="8">
    <source>
        <dbReference type="ARBA" id="ARBA00023136"/>
    </source>
</evidence>
<evidence type="ECO:0000313" key="12">
    <source>
        <dbReference type="EMBL" id="KOF17095.1"/>
    </source>
</evidence>